<keyword evidence="2" id="KW-1185">Reference proteome</keyword>
<dbReference type="RefSeq" id="WP_075767879.1">
    <property type="nucleotide sequence ID" value="NZ_MJIL01000098.1"/>
</dbReference>
<dbReference type="Proteomes" id="UP000186905">
    <property type="component" value="Unassembled WGS sequence"/>
</dbReference>
<evidence type="ECO:0000313" key="1">
    <source>
        <dbReference type="EMBL" id="OLQ70306.1"/>
    </source>
</evidence>
<dbReference type="AlphaFoldDB" id="A0A1Q9G7P2"/>
<evidence type="ECO:0000313" key="2">
    <source>
        <dbReference type="Proteomes" id="UP000186905"/>
    </source>
</evidence>
<reference evidence="1 2" key="1">
    <citation type="submission" date="2016-09" db="EMBL/GenBank/DDBJ databases">
        <title>Photobacterium proteolyticum sp. nov. a protease producing bacterium isolated from ocean sediments of Laizhou Bay.</title>
        <authorList>
            <person name="Li Y."/>
        </authorList>
    </citation>
    <scope>NUCLEOTIDE SEQUENCE [LARGE SCALE GENOMIC DNA]</scope>
    <source>
        <strain evidence="1 2">13-12</strain>
    </source>
</reference>
<gene>
    <name evidence="1" type="ORF">BIT28_16400</name>
</gene>
<protein>
    <submittedName>
        <fullName evidence="1">Uncharacterized protein</fullName>
    </submittedName>
</protein>
<proteinExistence type="predicted"/>
<comment type="caution">
    <text evidence="1">The sequence shown here is derived from an EMBL/GenBank/DDBJ whole genome shotgun (WGS) entry which is preliminary data.</text>
</comment>
<accession>A0A1Q9G7P2</accession>
<sequence length="112" mass="12383">MAIKFDDCDFSKNETGVKAPSSADVSFQKTRFTENTTAVDIYITKEDIIALGLPDNTDPELVKEAVSLLKEHEEAPHEVKSYLLNTTKLFKWLGNISSLTTIGTALIDFAKS</sequence>
<name>A0A1Q9G7P2_9GAMM</name>
<dbReference type="OrthoDB" id="9893783at2"/>
<organism evidence="1 2">
    <name type="scientific">Photobacterium proteolyticum</name>
    <dbReference type="NCBI Taxonomy" id="1903952"/>
    <lineage>
        <taxon>Bacteria</taxon>
        <taxon>Pseudomonadati</taxon>
        <taxon>Pseudomonadota</taxon>
        <taxon>Gammaproteobacteria</taxon>
        <taxon>Vibrionales</taxon>
        <taxon>Vibrionaceae</taxon>
        <taxon>Photobacterium</taxon>
    </lineage>
</organism>
<dbReference type="EMBL" id="MJIL01000098">
    <property type="protein sequence ID" value="OLQ70306.1"/>
    <property type="molecule type" value="Genomic_DNA"/>
</dbReference>